<keyword evidence="2" id="KW-0560">Oxidoreductase</keyword>
<dbReference type="RefSeq" id="WP_386727719.1">
    <property type="nucleotide sequence ID" value="NZ_JBHSTP010000001.1"/>
</dbReference>
<dbReference type="PRINTS" id="PR00081">
    <property type="entry name" value="GDHRDH"/>
</dbReference>
<accession>A0ABW1VDX3</accession>
<dbReference type="Gene3D" id="3.40.50.720">
    <property type="entry name" value="NAD(P)-binding Rossmann-like Domain"/>
    <property type="match status" value="1"/>
</dbReference>
<comment type="similarity">
    <text evidence="1">Belongs to the short-chain dehydrogenases/reductases (SDR) family.</text>
</comment>
<dbReference type="InterPro" id="IPR002347">
    <property type="entry name" value="SDR_fam"/>
</dbReference>
<dbReference type="SUPFAM" id="SSF51735">
    <property type="entry name" value="NAD(P)-binding Rossmann-fold domains"/>
    <property type="match status" value="1"/>
</dbReference>
<keyword evidence="4" id="KW-1185">Reference proteome</keyword>
<reference evidence="4" key="1">
    <citation type="journal article" date="2019" name="Int. J. Syst. Evol. Microbiol.">
        <title>The Global Catalogue of Microorganisms (GCM) 10K type strain sequencing project: providing services to taxonomists for standard genome sequencing and annotation.</title>
        <authorList>
            <consortium name="The Broad Institute Genomics Platform"/>
            <consortium name="The Broad Institute Genome Sequencing Center for Infectious Disease"/>
            <person name="Wu L."/>
            <person name="Ma J."/>
        </authorList>
    </citation>
    <scope>NUCLEOTIDE SEQUENCE [LARGE SCALE GENOMIC DNA]</scope>
    <source>
        <strain evidence="4">CCUG 43304</strain>
    </source>
</reference>
<dbReference type="PANTHER" id="PTHR24320">
    <property type="entry name" value="RETINOL DEHYDROGENASE"/>
    <property type="match status" value="1"/>
</dbReference>
<evidence type="ECO:0000313" key="3">
    <source>
        <dbReference type="EMBL" id="MFC6355216.1"/>
    </source>
</evidence>
<dbReference type="Proteomes" id="UP001596306">
    <property type="component" value="Unassembled WGS sequence"/>
</dbReference>
<evidence type="ECO:0000256" key="2">
    <source>
        <dbReference type="ARBA" id="ARBA00023002"/>
    </source>
</evidence>
<dbReference type="EMBL" id="JBHSTP010000001">
    <property type="protein sequence ID" value="MFC6355216.1"/>
    <property type="molecule type" value="Genomic_DNA"/>
</dbReference>
<proteinExistence type="inferred from homology"/>
<comment type="caution">
    <text evidence="3">The sequence shown here is derived from an EMBL/GenBank/DDBJ whole genome shotgun (WGS) entry which is preliminary data.</text>
</comment>
<dbReference type="InterPro" id="IPR036291">
    <property type="entry name" value="NAD(P)-bd_dom_sf"/>
</dbReference>
<dbReference type="Pfam" id="PF00106">
    <property type="entry name" value="adh_short"/>
    <property type="match status" value="1"/>
</dbReference>
<name>A0ABW1VDX3_9MICO</name>
<evidence type="ECO:0000256" key="1">
    <source>
        <dbReference type="ARBA" id="ARBA00006484"/>
    </source>
</evidence>
<protein>
    <submittedName>
        <fullName evidence="3">SDR family NAD(P)-dependent oxidoreductase</fullName>
    </submittedName>
</protein>
<sequence length="317" mass="34270">MSREQTIVMTGASRGIGRIAAARILQEQPQTHLLLLSRSVPTDLVNELRAADGNVSVVPADLSSLREVADAADAVIARIRAGELPPIRAVACNAGVQHTNARTTTIDGYESTFAVNVLANHVLLRRLQSSLHPAARIVATVSDTHFGDFRHNLGMVPGPRWQPVDTLARVGAFRDPERAAAGRTAYSTSKLAAIYLVHEYARRFTAGPVVSYNPGFVPGTDLARDADPVSRFAMRWIMPLLTLTPLATSPSRAGQFLADAILGTVAASSGAYIDRDRVAESSPESYDPLREREIWEAVESLTDAFLPTANPTERLKK</sequence>
<gene>
    <name evidence="3" type="ORF">ACFQB0_03710</name>
</gene>
<evidence type="ECO:0000313" key="4">
    <source>
        <dbReference type="Proteomes" id="UP001596306"/>
    </source>
</evidence>
<dbReference type="PANTHER" id="PTHR24320:SF148">
    <property type="entry name" value="NAD(P)-BINDING ROSSMANN-FOLD SUPERFAMILY PROTEIN"/>
    <property type="match status" value="1"/>
</dbReference>
<organism evidence="3 4">
    <name type="scientific">Luethyella okanaganae</name>
    <dbReference type="NCBI Taxonomy" id="69372"/>
    <lineage>
        <taxon>Bacteria</taxon>
        <taxon>Bacillati</taxon>
        <taxon>Actinomycetota</taxon>
        <taxon>Actinomycetes</taxon>
        <taxon>Micrococcales</taxon>
        <taxon>Microbacteriaceae</taxon>
        <taxon>Luethyella</taxon>
    </lineage>
</organism>